<accession>A0AAU9T2S3</accession>
<evidence type="ECO:0000313" key="2">
    <source>
        <dbReference type="Proteomes" id="UP000836841"/>
    </source>
</evidence>
<dbReference type="SUPFAM" id="SSF53474">
    <property type="entry name" value="alpha/beta-Hydrolases"/>
    <property type="match status" value="1"/>
</dbReference>
<dbReference type="AlphaFoldDB" id="A0AAU9T2S3"/>
<sequence>MVVMFNNRKERAELLEAVVVGNKDATIPHFPQKIHLLWGESDQIFDLKLAKNMKEQLGEKATIDSIKKAGHLVQLERPCVYNRRLKKFLASIHFEDKILQ</sequence>
<dbReference type="PANTHER" id="PTHR43139">
    <property type="entry name" value="SI:DKEY-122A22.2"/>
    <property type="match status" value="1"/>
</dbReference>
<dbReference type="InterPro" id="IPR052370">
    <property type="entry name" value="Meta-cleavage_hydrolase"/>
</dbReference>
<protein>
    <submittedName>
        <fullName evidence="1">Uncharacterized protein</fullName>
    </submittedName>
</protein>
<dbReference type="Proteomes" id="UP000836841">
    <property type="component" value="Chromosome 7"/>
</dbReference>
<reference evidence="1 2" key="1">
    <citation type="submission" date="2022-03" db="EMBL/GenBank/DDBJ databases">
        <authorList>
            <person name="Nunn A."/>
            <person name="Chopra R."/>
            <person name="Nunn A."/>
            <person name="Contreras Garrido A."/>
        </authorList>
    </citation>
    <scope>NUCLEOTIDE SEQUENCE [LARGE SCALE GENOMIC DNA]</scope>
</reference>
<dbReference type="InterPro" id="IPR029058">
    <property type="entry name" value="AB_hydrolase_fold"/>
</dbReference>
<dbReference type="PANTHER" id="PTHR43139:SF61">
    <property type="entry name" value="ALPHA_BETA-HYDROLASES SUPERFAMILY PROTEIN"/>
    <property type="match status" value="1"/>
</dbReference>
<gene>
    <name evidence="1" type="ORF">TAV2_LOCUS22932</name>
</gene>
<dbReference type="Gene3D" id="3.40.50.1820">
    <property type="entry name" value="alpha/beta hydrolase"/>
    <property type="match status" value="1"/>
</dbReference>
<dbReference type="EMBL" id="OU466863">
    <property type="protein sequence ID" value="CAH2076412.1"/>
    <property type="molecule type" value="Genomic_DNA"/>
</dbReference>
<organism evidence="1 2">
    <name type="scientific">Thlaspi arvense</name>
    <name type="common">Field penny-cress</name>
    <dbReference type="NCBI Taxonomy" id="13288"/>
    <lineage>
        <taxon>Eukaryota</taxon>
        <taxon>Viridiplantae</taxon>
        <taxon>Streptophyta</taxon>
        <taxon>Embryophyta</taxon>
        <taxon>Tracheophyta</taxon>
        <taxon>Spermatophyta</taxon>
        <taxon>Magnoliopsida</taxon>
        <taxon>eudicotyledons</taxon>
        <taxon>Gunneridae</taxon>
        <taxon>Pentapetalae</taxon>
        <taxon>rosids</taxon>
        <taxon>malvids</taxon>
        <taxon>Brassicales</taxon>
        <taxon>Brassicaceae</taxon>
        <taxon>Thlaspideae</taxon>
        <taxon>Thlaspi</taxon>
    </lineage>
</organism>
<evidence type="ECO:0000313" key="1">
    <source>
        <dbReference type="EMBL" id="CAH2076412.1"/>
    </source>
</evidence>
<name>A0AAU9T2S3_THLAR</name>
<keyword evidence="2" id="KW-1185">Reference proteome</keyword>
<proteinExistence type="predicted"/>